<evidence type="ECO:0000313" key="1">
    <source>
        <dbReference type="EMBL" id="KAJ0089331.1"/>
    </source>
</evidence>
<evidence type="ECO:0000313" key="2">
    <source>
        <dbReference type="Proteomes" id="UP001164250"/>
    </source>
</evidence>
<accession>A0ACC1ARL6</accession>
<comment type="caution">
    <text evidence="1">The sequence shown here is derived from an EMBL/GenBank/DDBJ whole genome shotgun (WGS) entry which is preliminary data.</text>
</comment>
<proteinExistence type="predicted"/>
<protein>
    <submittedName>
        <fullName evidence="1">Uncharacterized protein</fullName>
    </submittedName>
</protein>
<gene>
    <name evidence="1" type="ORF">Patl1_32242</name>
</gene>
<sequence>MASPILKVLLATLLILALVLPDYVSDATDQHRGKNKKHRQPWKKNHKRNWKWRKGGNRHGHGGRHRHRRTQPKTYNESPRTRTGGWKKAHATFYEGNANTFGGACGYEDVNKEGFGIGTAALSTVLFNNGASCGACFEIKCCDSPQWCKPGKPSLFVTGTNLCPPNFQQDSNNGGWCNPPREHFDIAYPAFSQIAEYKAGIVPVKYRRVPCKKQGGIRFLITGNSYYHMVSVWNVGGAGDISSLEVKGDKKLPWTKLKAKLGSKVAD</sequence>
<dbReference type="EMBL" id="CM047905">
    <property type="protein sequence ID" value="KAJ0089331.1"/>
    <property type="molecule type" value="Genomic_DNA"/>
</dbReference>
<name>A0ACC1ARL6_9ROSI</name>
<keyword evidence="2" id="KW-1185">Reference proteome</keyword>
<organism evidence="1 2">
    <name type="scientific">Pistacia atlantica</name>
    <dbReference type="NCBI Taxonomy" id="434234"/>
    <lineage>
        <taxon>Eukaryota</taxon>
        <taxon>Viridiplantae</taxon>
        <taxon>Streptophyta</taxon>
        <taxon>Embryophyta</taxon>
        <taxon>Tracheophyta</taxon>
        <taxon>Spermatophyta</taxon>
        <taxon>Magnoliopsida</taxon>
        <taxon>eudicotyledons</taxon>
        <taxon>Gunneridae</taxon>
        <taxon>Pentapetalae</taxon>
        <taxon>rosids</taxon>
        <taxon>malvids</taxon>
        <taxon>Sapindales</taxon>
        <taxon>Anacardiaceae</taxon>
        <taxon>Pistacia</taxon>
    </lineage>
</organism>
<reference evidence="2" key="1">
    <citation type="journal article" date="2023" name="G3 (Bethesda)">
        <title>Genome assembly and association tests identify interacting loci associated with vigor, precocity, and sex in interspecific pistachio rootstocks.</title>
        <authorList>
            <person name="Palmer W."/>
            <person name="Jacygrad E."/>
            <person name="Sagayaradj S."/>
            <person name="Cavanaugh K."/>
            <person name="Han R."/>
            <person name="Bertier L."/>
            <person name="Beede B."/>
            <person name="Kafkas S."/>
            <person name="Golino D."/>
            <person name="Preece J."/>
            <person name="Michelmore R."/>
        </authorList>
    </citation>
    <scope>NUCLEOTIDE SEQUENCE [LARGE SCALE GENOMIC DNA]</scope>
</reference>
<dbReference type="Proteomes" id="UP001164250">
    <property type="component" value="Chromosome 9"/>
</dbReference>